<organism evidence="1 2">
    <name type="scientific">Cotesia congregata</name>
    <name type="common">Parasitoid wasp</name>
    <name type="synonym">Apanteles congregatus</name>
    <dbReference type="NCBI Taxonomy" id="51543"/>
    <lineage>
        <taxon>Eukaryota</taxon>
        <taxon>Metazoa</taxon>
        <taxon>Ecdysozoa</taxon>
        <taxon>Arthropoda</taxon>
        <taxon>Hexapoda</taxon>
        <taxon>Insecta</taxon>
        <taxon>Pterygota</taxon>
        <taxon>Neoptera</taxon>
        <taxon>Endopterygota</taxon>
        <taxon>Hymenoptera</taxon>
        <taxon>Apocrita</taxon>
        <taxon>Ichneumonoidea</taxon>
        <taxon>Braconidae</taxon>
        <taxon>Microgastrinae</taxon>
        <taxon>Cotesia</taxon>
    </lineage>
</organism>
<accession>A0A8J2HHT2</accession>
<dbReference type="EMBL" id="CAJNRD030001122">
    <property type="protein sequence ID" value="CAG5100349.1"/>
    <property type="molecule type" value="Genomic_DNA"/>
</dbReference>
<sequence>MKDARTRIKTETQQEWQDRWTSGETSRWTARLIPNINVWLSRKHDGFAQHTNVQILPRQN</sequence>
<dbReference type="AlphaFoldDB" id="A0A8J2HHT2"/>
<name>A0A8J2HHT2_COTCN</name>
<dbReference type="OrthoDB" id="7700848at2759"/>
<gene>
    <name evidence="1" type="ORF">HICCMSTLAB_LOCUS9509</name>
</gene>
<comment type="caution">
    <text evidence="1">The sequence shown here is derived from an EMBL/GenBank/DDBJ whole genome shotgun (WGS) entry which is preliminary data.</text>
</comment>
<dbReference type="Proteomes" id="UP000786811">
    <property type="component" value="Unassembled WGS sequence"/>
</dbReference>
<evidence type="ECO:0000313" key="1">
    <source>
        <dbReference type="EMBL" id="CAG5100349.1"/>
    </source>
</evidence>
<protein>
    <submittedName>
        <fullName evidence="1">Uncharacterized protein</fullName>
    </submittedName>
</protein>
<reference evidence="1" key="1">
    <citation type="submission" date="2021-04" db="EMBL/GenBank/DDBJ databases">
        <authorList>
            <person name="Chebbi M.A.C M."/>
        </authorList>
    </citation>
    <scope>NUCLEOTIDE SEQUENCE</scope>
</reference>
<evidence type="ECO:0000313" key="2">
    <source>
        <dbReference type="Proteomes" id="UP000786811"/>
    </source>
</evidence>
<keyword evidence="2" id="KW-1185">Reference proteome</keyword>
<proteinExistence type="predicted"/>